<name>A0A179D5Z5_9BACT</name>
<dbReference type="AlphaFoldDB" id="A0A179D5Z5"/>
<keyword evidence="2" id="KW-1185">Reference proteome</keyword>
<organism evidence="1 2">
    <name type="scientific">Thermosulfurimonas dismutans</name>
    <dbReference type="NCBI Taxonomy" id="999894"/>
    <lineage>
        <taxon>Bacteria</taxon>
        <taxon>Pseudomonadati</taxon>
        <taxon>Thermodesulfobacteriota</taxon>
        <taxon>Thermodesulfobacteria</taxon>
        <taxon>Thermodesulfobacteriales</taxon>
        <taxon>Thermodesulfobacteriaceae</taxon>
        <taxon>Thermosulfurimonas</taxon>
    </lineage>
</organism>
<protein>
    <submittedName>
        <fullName evidence="1">Uncharacterized protein</fullName>
    </submittedName>
</protein>
<gene>
    <name evidence="1" type="ORF">TDIS_0954</name>
</gene>
<sequence length="143" mass="16797">MKQAKQSLRVKQTDEFVNPVTGEVISPSGLEQMLLNMLYGLSNVQKFYLVNELLKGLKRGRDLLRKKLLEELDNRPRQEGELVAYVREREQRRFDAKAFEREHPELYRAYLRPVRQKVVVVEKPDLVFEISRPELSAAEDMPL</sequence>
<proteinExistence type="predicted"/>
<dbReference type="Proteomes" id="UP000078390">
    <property type="component" value="Unassembled WGS sequence"/>
</dbReference>
<dbReference type="RefSeq" id="WP_068669836.1">
    <property type="nucleotide sequence ID" value="NZ_LWLG01000004.1"/>
</dbReference>
<evidence type="ECO:0000313" key="2">
    <source>
        <dbReference type="Proteomes" id="UP000078390"/>
    </source>
</evidence>
<dbReference type="STRING" id="999894.TDIS_0954"/>
<dbReference type="EMBL" id="LWLG01000004">
    <property type="protein sequence ID" value="OAQ21028.1"/>
    <property type="molecule type" value="Genomic_DNA"/>
</dbReference>
<evidence type="ECO:0000313" key="1">
    <source>
        <dbReference type="EMBL" id="OAQ21028.1"/>
    </source>
</evidence>
<comment type="caution">
    <text evidence="1">The sequence shown here is derived from an EMBL/GenBank/DDBJ whole genome shotgun (WGS) entry which is preliminary data.</text>
</comment>
<reference evidence="1 2" key="1">
    <citation type="submission" date="2016-04" db="EMBL/GenBank/DDBJ databases">
        <title>Genome analysis of Thermosulfurimonas dismutans, the first thermophilic sulfur-disproportionating bacterium of the phylum Thermodesulfobacteria.</title>
        <authorList>
            <person name="Mardanov A.V."/>
            <person name="Beletsky A.V."/>
            <person name="Kadnikov V.V."/>
            <person name="Slobodkin A.I."/>
            <person name="Ravin N.V."/>
        </authorList>
    </citation>
    <scope>NUCLEOTIDE SEQUENCE [LARGE SCALE GENOMIC DNA]</scope>
    <source>
        <strain evidence="1 2">S95</strain>
    </source>
</reference>
<accession>A0A179D5Z5</accession>